<comment type="caution">
    <text evidence="2">The sequence shown here is derived from an EMBL/GenBank/DDBJ whole genome shotgun (WGS) entry which is preliminary data.</text>
</comment>
<proteinExistence type="predicted"/>
<dbReference type="Proteomes" id="UP000596742">
    <property type="component" value="Unassembled WGS sequence"/>
</dbReference>
<dbReference type="GO" id="GO:0009113">
    <property type="term" value="P:purine nucleobase biosynthetic process"/>
    <property type="evidence" value="ECO:0007669"/>
    <property type="project" value="InterPro"/>
</dbReference>
<name>A0A8B6FTG0_MYTGA</name>
<feature type="domain" description="Phosphoribosylglycinamide synthetase N-terminal" evidence="1">
    <location>
        <begin position="1"/>
        <end position="66"/>
    </location>
</feature>
<evidence type="ECO:0000259" key="1">
    <source>
        <dbReference type="Pfam" id="PF02844"/>
    </source>
</evidence>
<dbReference type="SUPFAM" id="SSF52440">
    <property type="entry name" value="PreATP-grasp domain"/>
    <property type="match status" value="1"/>
</dbReference>
<dbReference type="GO" id="GO:0004637">
    <property type="term" value="F:phosphoribosylamine-glycine ligase activity"/>
    <property type="evidence" value="ECO:0007669"/>
    <property type="project" value="InterPro"/>
</dbReference>
<dbReference type="InterPro" id="IPR016185">
    <property type="entry name" value="PreATP-grasp_dom_sf"/>
</dbReference>
<reference evidence="2" key="1">
    <citation type="submission" date="2018-11" db="EMBL/GenBank/DDBJ databases">
        <authorList>
            <person name="Alioto T."/>
            <person name="Alioto T."/>
        </authorList>
    </citation>
    <scope>NUCLEOTIDE SEQUENCE</scope>
</reference>
<sequence>MVLAGGAVWHAIAWAFAESRHVDKVFVSPPGHQITKQNKKISSVGPLAGTHIAKTCIENKITMIISNQIYKPEIMKNIGKCRILYFGPIDSTNMFEDPSMIKEFILKYNIPTSKAVIFKKGQPVNFD</sequence>
<dbReference type="EMBL" id="UYJE01007289">
    <property type="protein sequence ID" value="VDI53242.1"/>
    <property type="molecule type" value="Genomic_DNA"/>
</dbReference>
<evidence type="ECO:0000313" key="3">
    <source>
        <dbReference type="Proteomes" id="UP000596742"/>
    </source>
</evidence>
<dbReference type="InterPro" id="IPR020562">
    <property type="entry name" value="PRibGlycinamide_synth_N"/>
</dbReference>
<protein>
    <recommendedName>
        <fullName evidence="1">Phosphoribosylglycinamide synthetase N-terminal domain-containing protein</fullName>
    </recommendedName>
</protein>
<evidence type="ECO:0000313" key="2">
    <source>
        <dbReference type="EMBL" id="VDI53242.1"/>
    </source>
</evidence>
<organism evidence="2 3">
    <name type="scientific">Mytilus galloprovincialis</name>
    <name type="common">Mediterranean mussel</name>
    <dbReference type="NCBI Taxonomy" id="29158"/>
    <lineage>
        <taxon>Eukaryota</taxon>
        <taxon>Metazoa</taxon>
        <taxon>Spiralia</taxon>
        <taxon>Lophotrochozoa</taxon>
        <taxon>Mollusca</taxon>
        <taxon>Bivalvia</taxon>
        <taxon>Autobranchia</taxon>
        <taxon>Pteriomorphia</taxon>
        <taxon>Mytilida</taxon>
        <taxon>Mytiloidea</taxon>
        <taxon>Mytilidae</taxon>
        <taxon>Mytilinae</taxon>
        <taxon>Mytilus</taxon>
    </lineage>
</organism>
<gene>
    <name evidence="2" type="ORF">MGAL_10B050291</name>
</gene>
<dbReference type="AlphaFoldDB" id="A0A8B6FTG0"/>
<dbReference type="Gene3D" id="3.40.50.20">
    <property type="match status" value="1"/>
</dbReference>
<keyword evidence="3" id="KW-1185">Reference proteome</keyword>
<dbReference type="Pfam" id="PF02844">
    <property type="entry name" value="GARS_N"/>
    <property type="match status" value="1"/>
</dbReference>
<accession>A0A8B6FTG0</accession>